<dbReference type="SMART" id="SM00382">
    <property type="entry name" value="AAA"/>
    <property type="match status" value="1"/>
</dbReference>
<proteinExistence type="inferred from homology"/>
<dbReference type="InterPro" id="IPR004491">
    <property type="entry name" value="HslU"/>
</dbReference>
<evidence type="ECO:0000259" key="7">
    <source>
        <dbReference type="SMART" id="SM01086"/>
    </source>
</evidence>
<dbReference type="Pfam" id="PF07724">
    <property type="entry name" value="AAA_2"/>
    <property type="match status" value="2"/>
</dbReference>
<dbReference type="NCBIfam" id="NF003544">
    <property type="entry name" value="PRK05201.1"/>
    <property type="match status" value="1"/>
</dbReference>
<dbReference type="PANTHER" id="PTHR48102">
    <property type="entry name" value="ATP-DEPENDENT CLP PROTEASE ATP-BINDING SUBUNIT CLPX-LIKE, MITOCHONDRIAL-RELATED"/>
    <property type="match status" value="1"/>
</dbReference>
<dbReference type="Proteomes" id="UP000541810">
    <property type="component" value="Unassembled WGS sequence"/>
</dbReference>
<feature type="region of interest" description="Disordered" evidence="5">
    <location>
        <begin position="137"/>
        <end position="166"/>
    </location>
</feature>
<evidence type="ECO:0000313" key="8">
    <source>
        <dbReference type="EMBL" id="MBB6431317.1"/>
    </source>
</evidence>
<dbReference type="PANTHER" id="PTHR48102:SF3">
    <property type="entry name" value="ATP-DEPENDENT PROTEASE ATPASE SUBUNIT HSLU"/>
    <property type="match status" value="1"/>
</dbReference>
<dbReference type="InterPro" id="IPR019489">
    <property type="entry name" value="Clp_ATPase_C"/>
</dbReference>
<dbReference type="GO" id="GO:0051603">
    <property type="term" value="P:proteolysis involved in protein catabolic process"/>
    <property type="evidence" value="ECO:0007669"/>
    <property type="project" value="TreeGrafter"/>
</dbReference>
<organism evidence="8 9">
    <name type="scientific">Algisphaera agarilytica</name>
    <dbReference type="NCBI Taxonomy" id="1385975"/>
    <lineage>
        <taxon>Bacteria</taxon>
        <taxon>Pseudomonadati</taxon>
        <taxon>Planctomycetota</taxon>
        <taxon>Phycisphaerae</taxon>
        <taxon>Phycisphaerales</taxon>
        <taxon>Phycisphaeraceae</taxon>
        <taxon>Algisphaera</taxon>
    </lineage>
</organism>
<dbReference type="InterPro" id="IPR003593">
    <property type="entry name" value="AAA+_ATPase"/>
</dbReference>
<evidence type="ECO:0000313" key="9">
    <source>
        <dbReference type="Proteomes" id="UP000541810"/>
    </source>
</evidence>
<gene>
    <name evidence="8" type="ORF">HNQ40_003123</name>
</gene>
<dbReference type="Gene3D" id="1.10.8.60">
    <property type="match status" value="1"/>
</dbReference>
<comment type="caution">
    <text evidence="8">The sequence shown here is derived from an EMBL/GenBank/DDBJ whole genome shotgun (WGS) entry which is preliminary data.</text>
</comment>
<keyword evidence="4" id="KW-0143">Chaperone</keyword>
<comment type="similarity">
    <text evidence="1">Belongs to the ClpX chaperone family. HslU subfamily.</text>
</comment>
<keyword evidence="2" id="KW-0547">Nucleotide-binding</keyword>
<evidence type="ECO:0000256" key="3">
    <source>
        <dbReference type="ARBA" id="ARBA00022840"/>
    </source>
</evidence>
<evidence type="ECO:0000256" key="4">
    <source>
        <dbReference type="ARBA" id="ARBA00023186"/>
    </source>
</evidence>
<protein>
    <submittedName>
        <fullName evidence="8">ATP-dependent HslUV protease ATP-binding subunit HslU</fullName>
    </submittedName>
</protein>
<evidence type="ECO:0000256" key="5">
    <source>
        <dbReference type="SAM" id="MobiDB-lite"/>
    </source>
</evidence>
<dbReference type="GO" id="GO:0008233">
    <property type="term" value="F:peptidase activity"/>
    <property type="evidence" value="ECO:0007669"/>
    <property type="project" value="UniProtKB-KW"/>
</dbReference>
<keyword evidence="9" id="KW-1185">Reference proteome</keyword>
<dbReference type="InterPro" id="IPR027417">
    <property type="entry name" value="P-loop_NTPase"/>
</dbReference>
<name>A0A7X0H913_9BACT</name>
<dbReference type="GO" id="GO:0009376">
    <property type="term" value="C:HslUV protease complex"/>
    <property type="evidence" value="ECO:0007669"/>
    <property type="project" value="InterPro"/>
</dbReference>
<sequence length="467" mass="51197">MHDLTPRQIVDALDRHVIGQSDAKRAVAVAIRNRWRRRQLEAELSREVYPKNIIMAGPTGVGKTEIARRLAKLASAPFIKVEASKFTEVGYHGRDVESMVRDLVDQSVGLVRAEQSKIVEEKAKSAAEERLLDLLLPDTPKPRPAVSPGDSAGGFVSTEDSGENRQRLRDALRKQLEAGTLDEREVELTVTKRPQTNVMFANMGLDQMDPDMSNMFEKLIPEQTASRKLTVKDARVVLIEQETEKLLNKEKIQAEAVERAQNDGIIFLDEIDKIATPSGAQSSSGGGSGSPDVSRQGVQRDLLPIVEGSAVSTKYGTVHTDHILFIAAGAFHVAAVSDLMPELQGRFPIRVELQALGKADFIRILTEPKNALTKQQQALLGVEGLEVEFEPEAIEAMAELAAQANTTLENIGARRLTTIIEKVFDQVNFDAPERVAGGETKLSITAEFVKQQVAPVVEDADLSNFVL</sequence>
<evidence type="ECO:0000256" key="1">
    <source>
        <dbReference type="ARBA" id="ARBA00009771"/>
    </source>
</evidence>
<dbReference type="InterPro" id="IPR050052">
    <property type="entry name" value="ATP-dep_Clp_protease_ClpX"/>
</dbReference>
<evidence type="ECO:0000256" key="2">
    <source>
        <dbReference type="ARBA" id="ARBA00022741"/>
    </source>
</evidence>
<reference evidence="8 9" key="1">
    <citation type="submission" date="2020-08" db="EMBL/GenBank/DDBJ databases">
        <title>Genomic Encyclopedia of Type Strains, Phase IV (KMG-IV): sequencing the most valuable type-strain genomes for metagenomic binning, comparative biology and taxonomic classification.</title>
        <authorList>
            <person name="Goeker M."/>
        </authorList>
    </citation>
    <scope>NUCLEOTIDE SEQUENCE [LARGE SCALE GENOMIC DNA]</scope>
    <source>
        <strain evidence="8 9">DSM 103725</strain>
    </source>
</reference>
<dbReference type="RefSeq" id="WP_184678795.1">
    <property type="nucleotide sequence ID" value="NZ_JACHGY010000001.1"/>
</dbReference>
<dbReference type="Gene3D" id="1.10.8.10">
    <property type="entry name" value="DNA helicase RuvA subunit, C-terminal domain"/>
    <property type="match status" value="2"/>
</dbReference>
<keyword evidence="3 8" id="KW-0067">ATP-binding</keyword>
<accession>A0A7X0H913</accession>
<dbReference type="GO" id="GO:0016887">
    <property type="term" value="F:ATP hydrolysis activity"/>
    <property type="evidence" value="ECO:0007669"/>
    <property type="project" value="InterPro"/>
</dbReference>
<dbReference type="FunFam" id="3.40.50.300:FF:000220">
    <property type="entry name" value="ATP-dependent protease ATPase subunit HslU"/>
    <property type="match status" value="1"/>
</dbReference>
<dbReference type="InterPro" id="IPR003959">
    <property type="entry name" value="ATPase_AAA_core"/>
</dbReference>
<keyword evidence="8" id="KW-0645">Protease</keyword>
<dbReference type="AlphaFoldDB" id="A0A7X0H913"/>
<evidence type="ECO:0000259" key="6">
    <source>
        <dbReference type="SMART" id="SM00382"/>
    </source>
</evidence>
<dbReference type="NCBIfam" id="TIGR00390">
    <property type="entry name" value="hslU"/>
    <property type="match status" value="1"/>
</dbReference>
<dbReference type="SUPFAM" id="SSF52540">
    <property type="entry name" value="P-loop containing nucleoside triphosphate hydrolases"/>
    <property type="match status" value="1"/>
</dbReference>
<dbReference type="EMBL" id="JACHGY010000001">
    <property type="protein sequence ID" value="MBB6431317.1"/>
    <property type="molecule type" value="Genomic_DNA"/>
</dbReference>
<dbReference type="SMART" id="SM01086">
    <property type="entry name" value="ClpB_D2-small"/>
    <property type="match status" value="1"/>
</dbReference>
<dbReference type="GO" id="GO:0005524">
    <property type="term" value="F:ATP binding"/>
    <property type="evidence" value="ECO:0007669"/>
    <property type="project" value="UniProtKB-KW"/>
</dbReference>
<feature type="domain" description="AAA+ ATPase" evidence="6">
    <location>
        <begin position="49"/>
        <end position="357"/>
    </location>
</feature>
<dbReference type="Gene3D" id="3.40.50.300">
    <property type="entry name" value="P-loop containing nucleotide triphosphate hydrolases"/>
    <property type="match status" value="2"/>
</dbReference>
<keyword evidence="8" id="KW-0378">Hydrolase</keyword>
<feature type="domain" description="Clp ATPase C-terminal" evidence="7">
    <location>
        <begin position="356"/>
        <end position="450"/>
    </location>
</feature>